<dbReference type="SUPFAM" id="SSF52833">
    <property type="entry name" value="Thioredoxin-like"/>
    <property type="match status" value="1"/>
</dbReference>
<dbReference type="CDD" id="cd00340">
    <property type="entry name" value="GSH_Peroxidase"/>
    <property type="match status" value="1"/>
</dbReference>
<comment type="catalytic activity">
    <reaction evidence="1">
        <text>2 glutathione + H2O2 = glutathione disulfide + 2 H2O</text>
        <dbReference type="Rhea" id="RHEA:16833"/>
        <dbReference type="ChEBI" id="CHEBI:15377"/>
        <dbReference type="ChEBI" id="CHEBI:16240"/>
        <dbReference type="ChEBI" id="CHEBI:57925"/>
        <dbReference type="ChEBI" id="CHEBI:58297"/>
        <dbReference type="EC" id="1.11.1.9"/>
    </reaction>
</comment>
<dbReference type="GO" id="GO:0006979">
    <property type="term" value="P:response to oxidative stress"/>
    <property type="evidence" value="ECO:0007669"/>
    <property type="project" value="InterPro"/>
</dbReference>
<evidence type="ECO:0000256" key="4">
    <source>
        <dbReference type="ARBA" id="ARBA00022559"/>
    </source>
</evidence>
<dbReference type="InterPro" id="IPR029760">
    <property type="entry name" value="GPX_CS"/>
</dbReference>
<dbReference type="GO" id="GO:0005783">
    <property type="term" value="C:endoplasmic reticulum"/>
    <property type="evidence" value="ECO:0007669"/>
    <property type="project" value="UniProtKB-ARBA"/>
</dbReference>
<dbReference type="Gene3D" id="3.40.30.10">
    <property type="entry name" value="Glutaredoxin"/>
    <property type="match status" value="1"/>
</dbReference>
<reference evidence="8 9" key="1">
    <citation type="journal article" date="2018" name="Sci. Rep.">
        <title>Comparative analysis of the Pocillopora damicornis genome highlights role of immune system in coral evolution.</title>
        <authorList>
            <person name="Cunning R."/>
            <person name="Bay R.A."/>
            <person name="Gillette P."/>
            <person name="Baker A.C."/>
            <person name="Traylor-Knowles N."/>
        </authorList>
    </citation>
    <scope>NUCLEOTIDE SEQUENCE [LARGE SCALE GENOMIC DNA]</scope>
    <source>
        <strain evidence="8">RSMAS</strain>
        <tissue evidence="8">Whole animal</tissue>
    </source>
</reference>
<accession>A0A3M6UDA8</accession>
<dbReference type="PANTHER" id="PTHR11592">
    <property type="entry name" value="GLUTATHIONE PEROXIDASE"/>
    <property type="match status" value="1"/>
</dbReference>
<dbReference type="PROSITE" id="PS00460">
    <property type="entry name" value="GLUTATHIONE_PEROXID_1"/>
    <property type="match status" value="1"/>
</dbReference>
<dbReference type="PRINTS" id="PR01011">
    <property type="entry name" value="GLUTPROXDASE"/>
</dbReference>
<comment type="similarity">
    <text evidence="2 7">Belongs to the glutathione peroxidase family.</text>
</comment>
<dbReference type="PANTHER" id="PTHR11592:SF78">
    <property type="entry name" value="GLUTATHIONE PEROXIDASE"/>
    <property type="match status" value="1"/>
</dbReference>
<dbReference type="PROSITE" id="PS00763">
    <property type="entry name" value="GLUTATHIONE_PEROXID_2"/>
    <property type="match status" value="1"/>
</dbReference>
<comment type="caution">
    <text evidence="8">The sequence shown here is derived from an EMBL/GenBank/DDBJ whole genome shotgun (WGS) entry which is preliminary data.</text>
</comment>
<name>A0A3M6UDA8_POCDA</name>
<dbReference type="InterPro" id="IPR036249">
    <property type="entry name" value="Thioredoxin-like_sf"/>
</dbReference>
<evidence type="ECO:0000313" key="8">
    <source>
        <dbReference type="EMBL" id="RMX51615.1"/>
    </source>
</evidence>
<keyword evidence="5 7" id="KW-0560">Oxidoreductase</keyword>
<dbReference type="FunFam" id="3.40.30.10:FF:000049">
    <property type="entry name" value="Glutathione peroxidase"/>
    <property type="match status" value="1"/>
</dbReference>
<dbReference type="InterPro" id="IPR029759">
    <property type="entry name" value="GPX_AS"/>
</dbReference>
<dbReference type="Proteomes" id="UP000275408">
    <property type="component" value="Unassembled WGS sequence"/>
</dbReference>
<dbReference type="PROSITE" id="PS51355">
    <property type="entry name" value="GLUTATHIONE_PEROXID_3"/>
    <property type="match status" value="1"/>
</dbReference>
<feature type="active site" evidence="6">
    <location>
        <position position="65"/>
    </location>
</feature>
<gene>
    <name evidence="8" type="ORF">pdam_00023260</name>
</gene>
<dbReference type="OrthoDB" id="446890at2759"/>
<dbReference type="GO" id="GO:0033554">
    <property type="term" value="P:cellular response to stress"/>
    <property type="evidence" value="ECO:0007669"/>
    <property type="project" value="UniProtKB-ARBA"/>
</dbReference>
<dbReference type="PIRSF" id="PIRSF000303">
    <property type="entry name" value="Glutathion_perox"/>
    <property type="match status" value="1"/>
</dbReference>
<keyword evidence="9" id="KW-1185">Reference proteome</keyword>
<evidence type="ECO:0000256" key="7">
    <source>
        <dbReference type="RuleBase" id="RU000499"/>
    </source>
</evidence>
<dbReference type="Pfam" id="PF00255">
    <property type="entry name" value="GSHPx"/>
    <property type="match status" value="1"/>
</dbReference>
<sequence>MKGIRNSRKMEVWQFGLIVLLGFGVDLIESSDFYSLTVEDLKGNAVPMSVFKGKMLLIVNVASECGYTDKHYKELVELQKKFDNHDFNILAFPCNQFGQQEPLRNSGIARFVKNKYNVNFPVFSKIKVVGPGAHPLYKYLYASAKYAPQWNFAKYLVNRAGKVIQFWSQHYSPLDLENFIDKHVNMAITDEYEVYNVYKEL</sequence>
<keyword evidence="4 7" id="KW-0575">Peroxidase</keyword>
<dbReference type="GO" id="GO:0004602">
    <property type="term" value="F:glutathione peroxidase activity"/>
    <property type="evidence" value="ECO:0007669"/>
    <property type="project" value="UniProtKB-EC"/>
</dbReference>
<dbReference type="AlphaFoldDB" id="A0A3M6UDA8"/>
<evidence type="ECO:0000256" key="6">
    <source>
        <dbReference type="PIRSR" id="PIRSR000303-1"/>
    </source>
</evidence>
<proteinExistence type="inferred from homology"/>
<dbReference type="GO" id="GO:0070013">
    <property type="term" value="C:intracellular organelle lumen"/>
    <property type="evidence" value="ECO:0007669"/>
    <property type="project" value="UniProtKB-ARBA"/>
</dbReference>
<dbReference type="InterPro" id="IPR000889">
    <property type="entry name" value="Glutathione_peroxidase"/>
</dbReference>
<protein>
    <recommendedName>
        <fullName evidence="3 7">Glutathione peroxidase</fullName>
    </recommendedName>
</protein>
<dbReference type="STRING" id="46731.A0A3M6UDA8"/>
<evidence type="ECO:0000256" key="5">
    <source>
        <dbReference type="ARBA" id="ARBA00023002"/>
    </source>
</evidence>
<organism evidence="8 9">
    <name type="scientific">Pocillopora damicornis</name>
    <name type="common">Cauliflower coral</name>
    <name type="synonym">Millepora damicornis</name>
    <dbReference type="NCBI Taxonomy" id="46731"/>
    <lineage>
        <taxon>Eukaryota</taxon>
        <taxon>Metazoa</taxon>
        <taxon>Cnidaria</taxon>
        <taxon>Anthozoa</taxon>
        <taxon>Hexacorallia</taxon>
        <taxon>Scleractinia</taxon>
        <taxon>Astrocoeniina</taxon>
        <taxon>Pocilloporidae</taxon>
        <taxon>Pocillopora</taxon>
    </lineage>
</organism>
<evidence type="ECO:0000313" key="9">
    <source>
        <dbReference type="Proteomes" id="UP000275408"/>
    </source>
</evidence>
<evidence type="ECO:0000256" key="1">
    <source>
        <dbReference type="ARBA" id="ARBA00000217"/>
    </source>
</evidence>
<evidence type="ECO:0000256" key="2">
    <source>
        <dbReference type="ARBA" id="ARBA00006926"/>
    </source>
</evidence>
<evidence type="ECO:0000256" key="3">
    <source>
        <dbReference type="ARBA" id="ARBA00012310"/>
    </source>
</evidence>
<dbReference type="EMBL" id="RCHS01001745">
    <property type="protein sequence ID" value="RMX51615.1"/>
    <property type="molecule type" value="Genomic_DNA"/>
</dbReference>